<comment type="caution">
    <text evidence="8">The sequence shown here is derived from an EMBL/GenBank/DDBJ whole genome shotgun (WGS) entry which is preliminary data.</text>
</comment>
<reference evidence="8" key="1">
    <citation type="submission" date="2020-10" db="EMBL/GenBank/DDBJ databases">
        <title>Unveiling of a novel bifunctional photoreceptor, Dualchrome1, isolated from a cosmopolitan green alga.</title>
        <authorList>
            <person name="Suzuki S."/>
            <person name="Kawachi M."/>
        </authorList>
    </citation>
    <scope>NUCLEOTIDE SEQUENCE</scope>
    <source>
        <strain evidence="8">NIES 2893</strain>
    </source>
</reference>
<evidence type="ECO:0000256" key="3">
    <source>
        <dbReference type="ARBA" id="ARBA00022801"/>
    </source>
</evidence>
<evidence type="ECO:0000256" key="5">
    <source>
        <dbReference type="SAM" id="MobiDB-lite"/>
    </source>
</evidence>
<feature type="region of interest" description="Disordered" evidence="5">
    <location>
        <begin position="619"/>
        <end position="650"/>
    </location>
</feature>
<keyword evidence="2" id="KW-0479">Metal-binding</keyword>
<dbReference type="OrthoDB" id="1740450at2759"/>
<evidence type="ECO:0000256" key="4">
    <source>
        <dbReference type="ARBA" id="ARBA00022837"/>
    </source>
</evidence>
<dbReference type="Proteomes" id="UP000660262">
    <property type="component" value="Unassembled WGS sequence"/>
</dbReference>
<comment type="similarity">
    <text evidence="1">Belongs to the sulfatase family.</text>
</comment>
<keyword evidence="6" id="KW-0732">Signal</keyword>
<protein>
    <recommendedName>
        <fullName evidence="7">Sulfatase N-terminal domain-containing protein</fullName>
    </recommendedName>
</protein>
<name>A0A830I073_9CHLO</name>
<gene>
    <name evidence="8" type="ORF">PPROV_000983100</name>
</gene>
<keyword evidence="4" id="KW-0106">Calcium</keyword>
<dbReference type="GO" id="GO:0004065">
    <property type="term" value="F:arylsulfatase activity"/>
    <property type="evidence" value="ECO:0007669"/>
    <property type="project" value="TreeGrafter"/>
</dbReference>
<dbReference type="InterPro" id="IPR000917">
    <property type="entry name" value="Sulfatase_N"/>
</dbReference>
<dbReference type="PANTHER" id="PTHR42693:SF53">
    <property type="entry name" value="ENDO-4-O-SULFATASE"/>
    <property type="match status" value="1"/>
</dbReference>
<evidence type="ECO:0000313" key="8">
    <source>
        <dbReference type="EMBL" id="GHP11101.1"/>
    </source>
</evidence>
<feature type="signal peptide" evidence="6">
    <location>
        <begin position="1"/>
        <end position="28"/>
    </location>
</feature>
<dbReference type="InterPro" id="IPR017850">
    <property type="entry name" value="Alkaline_phosphatase_core_sf"/>
</dbReference>
<organism evidence="8 9">
    <name type="scientific">Pycnococcus provasolii</name>
    <dbReference type="NCBI Taxonomy" id="41880"/>
    <lineage>
        <taxon>Eukaryota</taxon>
        <taxon>Viridiplantae</taxon>
        <taxon>Chlorophyta</taxon>
        <taxon>Pseudoscourfieldiophyceae</taxon>
        <taxon>Pseudoscourfieldiales</taxon>
        <taxon>Pycnococcaceae</taxon>
        <taxon>Pycnococcus</taxon>
    </lineage>
</organism>
<dbReference type="AlphaFoldDB" id="A0A830I073"/>
<evidence type="ECO:0000313" key="9">
    <source>
        <dbReference type="Proteomes" id="UP000660262"/>
    </source>
</evidence>
<dbReference type="InterPro" id="IPR024607">
    <property type="entry name" value="Sulfatase_CS"/>
</dbReference>
<keyword evidence="3" id="KW-0378">Hydrolase</keyword>
<accession>A0A830I073</accession>
<feature type="region of interest" description="Disordered" evidence="5">
    <location>
        <begin position="490"/>
        <end position="510"/>
    </location>
</feature>
<evidence type="ECO:0000259" key="7">
    <source>
        <dbReference type="Pfam" id="PF00884"/>
    </source>
</evidence>
<dbReference type="SUPFAM" id="SSF53649">
    <property type="entry name" value="Alkaline phosphatase-like"/>
    <property type="match status" value="1"/>
</dbReference>
<dbReference type="EMBL" id="BNJQ01000032">
    <property type="protein sequence ID" value="GHP11101.1"/>
    <property type="molecule type" value="Genomic_DNA"/>
</dbReference>
<dbReference type="PROSITE" id="PS00149">
    <property type="entry name" value="SULFATASE_2"/>
    <property type="match status" value="1"/>
</dbReference>
<dbReference type="PANTHER" id="PTHR42693">
    <property type="entry name" value="ARYLSULFATASE FAMILY MEMBER"/>
    <property type="match status" value="1"/>
</dbReference>
<proteinExistence type="inferred from homology"/>
<evidence type="ECO:0000256" key="2">
    <source>
        <dbReference type="ARBA" id="ARBA00022723"/>
    </source>
</evidence>
<sequence>MASSTSTLRFLLVVLAVVAILVITDVHAQQQQASTTSSSNNNNQKEEDCPSNLVLIMADQWSYTPDHEQNQALTPNLDILRNQSVEVKFAYATFPACSPNRASMLTGRYPQSVGVATNRARHPLPVPGYARDGIDTTATLAHVLRGAGYKTAWVGKWHLGNGHWDTHRHAKAAGMDIIIDTDADMHNYKNFKHDNKLISEYQPTWHTDRALEILQSHKKSQQRNVNRGLCPQPIFLAVSYGPPHHWNGGCDAQYDLFEREPPTSYCAPYGKFRWGHSGGEGNHTTMAAAAPPSSDGEDLLDALMRGDVLPNLKRRQSNRLYDGDIPPASTRARRNTPEKIAKNSHFRRKLAGYYGLVETIDVEVGRMTRGMDAIWGSDYKNDAITVWTTDHGDMLGSHGFVGKHRPQDESSRVPLYMRGKSLPAGATFERAMAAVDLAPTLCAMLRLSWVPEWERMGLTHDFSPAADVLANVGTSQRQLQGRDLSTWIASANDVESPPPTSSSTPQERTSRVRAYLDRPLQAVYLMSEDDGIENIKGSSRGPIVWGRVDDTTSGSYAKTIKETIEHDDGEDDDGASLAKVVEVGAEEETPLPPPSPTTTTTTTFVERLAAWWRTLFPATSNDDGATAEENITPGNDDDEAKSAAAQQQQLPSSVAALMPDGASIVVKARHRQQPREERLQWRAGTDGVYKVVVTRESWPHAHAVYNMELDPDEMNPVFVYDDVKISASTRARYQLPLNLLRTFAAARERAVMRNVNAKAAALTQAKSTGDERMMQEFEAVASEYAASRLLAFLVAEATTIGDTFVLEGPK</sequence>
<dbReference type="GO" id="GO:0046872">
    <property type="term" value="F:metal ion binding"/>
    <property type="evidence" value="ECO:0007669"/>
    <property type="project" value="UniProtKB-KW"/>
</dbReference>
<keyword evidence="9" id="KW-1185">Reference proteome</keyword>
<feature type="domain" description="Sulfatase N-terminal" evidence="7">
    <location>
        <begin position="52"/>
        <end position="443"/>
    </location>
</feature>
<dbReference type="Gene3D" id="3.40.720.10">
    <property type="entry name" value="Alkaline Phosphatase, subunit A"/>
    <property type="match status" value="1"/>
</dbReference>
<dbReference type="InterPro" id="IPR050738">
    <property type="entry name" value="Sulfatase"/>
</dbReference>
<dbReference type="Pfam" id="PF00884">
    <property type="entry name" value="Sulfatase"/>
    <property type="match status" value="1"/>
</dbReference>
<feature type="chain" id="PRO_5032727573" description="Sulfatase N-terminal domain-containing protein" evidence="6">
    <location>
        <begin position="29"/>
        <end position="810"/>
    </location>
</feature>
<evidence type="ECO:0000256" key="1">
    <source>
        <dbReference type="ARBA" id="ARBA00008779"/>
    </source>
</evidence>
<evidence type="ECO:0000256" key="6">
    <source>
        <dbReference type="SAM" id="SignalP"/>
    </source>
</evidence>